<dbReference type="GO" id="GO:0007156">
    <property type="term" value="P:homophilic cell adhesion via plasma membrane adhesion molecules"/>
    <property type="evidence" value="ECO:0007669"/>
    <property type="project" value="InterPro"/>
</dbReference>
<dbReference type="Pfam" id="PF00028">
    <property type="entry name" value="Cadherin"/>
    <property type="match status" value="1"/>
</dbReference>
<dbReference type="InterPro" id="IPR002126">
    <property type="entry name" value="Cadherin-like_dom"/>
</dbReference>
<sequence>MEEIPIHWLAAELSLGNTPLLPPNSGLTSQQPVQPSLGDLPSAVVPSGVVSLFSVVPQLNSLDWSSPVLDQASPQDILTGRPSDAPLVHSDVESLNLNFTQPFNKPGSSTEETLSAAVKMAAQQLEAFLADPAFSVKLQQAFGGPWTVEAGRAALSQLLSSNITTHAPLRLEILPTASSAETSVQGAFSAETNTIYLFEDFLSRQIDHPQAVAAVLLEEIGHYLDAQLNPTDTPGDEGAMFAALVQGDALSPQALADLKTETDFATLTIRDQLVLVECAAANDHWGNAITLSGTTGSVSGSNVGATGQAGEPAQSGTIHSVWWKWTAPNSGGTLTLDTFGSSFNTFLSVFSGTSVSSLTPLARNDDTDGWPQSQVQLAVQPNQTYSIAVDGHNTATGTIKLNYRFGPPPANDKLAAATTLNGTSGSVPGNNRHATGEPGEPAQSGTLNTVWWKWTAPKDGALTVDTLGSQVDAYLSLFRTNSTSSTPSFANLTLLAQDDYSAGWSQGRVQVEVQSGKTYYIAVDGNAYLTGAITLNYAFAESPRNDKLANAILLEGTANQVTGTNVNAFGESGEPAQDGVIHSVWWKWTAPRNGVFTVDTGDSDFNTYVSVYSGTSLNTLTWLPRNGEGWGMQSDRWQAEVQAGKTYYIAVDGIADHTGNIILKYNLADPPANDKFMQAAELTGRNGRVVGTNVNALSEAGEPGQSWTINSVWWRWTAPKNGVLNLDTMGSNFDTYLSLFSGSSLTSLSVLAQNDDISGTNYHSRIQVPVRANTTYYIAVDGAGHETGEITLNYQLFAPPANDHFANAKVLSGSSGQDTGSTIDASAEPGEPIQDGAIHSVWWTWTAPANGVFTVETRDERFMGTYLSLFQGNRLNTLTRLAQDGPGQSRVQAAVQANTTYYIAVDGYADQMMDFSLSYRFGPPPSNDSFTNASWLTAPFGQISGSNLNALAEAGEPDQSGPINSLWWRWSAPSDGWLTLDPSQSWIEPFVSVFSGSQLSALTGLAHTNPEELQAPLAVPVQAGVTYYIAVDGYDNLLGTIQLDYRFEAAPANDKRSNAIELTGTSGRVVGHNRTAWSEADEPDQSGPIHSVWWTWTALRNGLLSLDTLGSDFDTYLSVVSRHLNHLTLLAQNDDIATHTVQSRVQVAVQAGMTYFIAVDGYNEDTGTITLNYQFVANNLAPTDLRLSATQMPENQPIGTLVGDFTTVDPDGDDSFRYQLVSGAGDSDNARFMVVGHQLYTNAVLDYEAQRRYSIRVQTQDNQGGIYETVLTLDLSDDIRDNFTSVLQVGLARDTAAHGGTDTDGLTSDPTLEGFISQPHQLVALRARLNGMPTTADANLLAAVQPDGRFRLSREQLEAMAKRRLSDGTHVVQVLATDRYGNTKTAAVPFTLDTQVPVFEVQGLIDGIRWAATERLKGQLKQMEPGVRVVYQFNDQGEVDLAIAADGRFNQLLAVPSQAGAHTLTITSIDGAGNRHTVGFSFFVRV</sequence>
<dbReference type="InterPro" id="IPR015919">
    <property type="entry name" value="Cadherin-like_sf"/>
</dbReference>
<name>A0AA97AGM8_9CYAN</name>
<dbReference type="SUPFAM" id="SSF49313">
    <property type="entry name" value="Cadherin-like"/>
    <property type="match status" value="1"/>
</dbReference>
<dbReference type="CDD" id="cd11304">
    <property type="entry name" value="Cadherin_repeat"/>
    <property type="match status" value="1"/>
</dbReference>
<organism evidence="3">
    <name type="scientific">Leptolyngbya sp. NK1-12</name>
    <dbReference type="NCBI Taxonomy" id="2547451"/>
    <lineage>
        <taxon>Bacteria</taxon>
        <taxon>Bacillati</taxon>
        <taxon>Cyanobacteriota</taxon>
        <taxon>Cyanophyceae</taxon>
        <taxon>Leptolyngbyales</taxon>
        <taxon>Leptolyngbyaceae</taxon>
        <taxon>Leptolyngbya group</taxon>
        <taxon>Leptolyngbya</taxon>
    </lineage>
</organism>
<evidence type="ECO:0000259" key="2">
    <source>
        <dbReference type="PROSITE" id="PS50268"/>
    </source>
</evidence>
<evidence type="ECO:0000256" key="1">
    <source>
        <dbReference type="SAM" id="MobiDB-lite"/>
    </source>
</evidence>
<protein>
    <recommendedName>
        <fullName evidence="2">Cadherin domain-containing protein</fullName>
    </recommendedName>
</protein>
<accession>A0AA97AGM8</accession>
<evidence type="ECO:0000313" key="3">
    <source>
        <dbReference type="EMBL" id="WNZ24510.1"/>
    </source>
</evidence>
<dbReference type="Gene3D" id="2.60.120.380">
    <property type="match status" value="2"/>
</dbReference>
<dbReference type="Gene3D" id="2.60.40.10">
    <property type="entry name" value="Immunoglobulins"/>
    <property type="match status" value="1"/>
</dbReference>
<dbReference type="Gene3D" id="2.60.40.60">
    <property type="entry name" value="Cadherins"/>
    <property type="match status" value="1"/>
</dbReference>
<feature type="domain" description="Cadherin" evidence="2">
    <location>
        <begin position="1191"/>
        <end position="1283"/>
    </location>
</feature>
<feature type="region of interest" description="Disordered" evidence="1">
    <location>
        <begin position="419"/>
        <end position="445"/>
    </location>
</feature>
<dbReference type="GO" id="GO:0016020">
    <property type="term" value="C:membrane"/>
    <property type="evidence" value="ECO:0007669"/>
    <property type="project" value="InterPro"/>
</dbReference>
<feature type="compositionally biased region" description="Polar residues" evidence="1">
    <location>
        <begin position="419"/>
        <end position="433"/>
    </location>
</feature>
<dbReference type="GO" id="GO:0005509">
    <property type="term" value="F:calcium ion binding"/>
    <property type="evidence" value="ECO:0007669"/>
    <property type="project" value="InterPro"/>
</dbReference>
<proteinExistence type="predicted"/>
<reference evidence="3" key="1">
    <citation type="submission" date="2020-05" db="EMBL/GenBank/DDBJ databases">
        <authorList>
            <person name="Zhu T."/>
            <person name="Keshari N."/>
            <person name="Lu X."/>
        </authorList>
    </citation>
    <scope>NUCLEOTIDE SEQUENCE</scope>
    <source>
        <strain evidence="3">NK1-12</strain>
    </source>
</reference>
<dbReference type="EMBL" id="CP053586">
    <property type="protein sequence ID" value="WNZ24510.1"/>
    <property type="molecule type" value="Genomic_DNA"/>
</dbReference>
<dbReference type="InterPro" id="IPR013783">
    <property type="entry name" value="Ig-like_fold"/>
</dbReference>
<gene>
    <name evidence="3" type="ORF">HJG54_17720</name>
</gene>
<dbReference type="PROSITE" id="PS50268">
    <property type="entry name" value="CADHERIN_2"/>
    <property type="match status" value="1"/>
</dbReference>
<dbReference type="RefSeq" id="WP_316430343.1">
    <property type="nucleotide sequence ID" value="NZ_CP053586.1"/>
</dbReference>